<dbReference type="InterPro" id="IPR036397">
    <property type="entry name" value="RNaseH_sf"/>
</dbReference>
<evidence type="ECO:0008006" key="5">
    <source>
        <dbReference type="Google" id="ProtNLM"/>
    </source>
</evidence>
<name>A0AAU9TEQ2_EUPED</name>
<reference evidence="3" key="1">
    <citation type="submission" date="2022-03" db="EMBL/GenBank/DDBJ databases">
        <authorList>
            <person name="Tunstrom K."/>
        </authorList>
    </citation>
    <scope>NUCLEOTIDE SEQUENCE</scope>
</reference>
<protein>
    <recommendedName>
        <fullName evidence="5">Reverse transcriptase</fullName>
    </recommendedName>
</protein>
<accession>A0AAU9TEQ2</accession>
<dbReference type="InterPro" id="IPR043502">
    <property type="entry name" value="DNA/RNA_pol_sf"/>
</dbReference>
<comment type="caution">
    <text evidence="3">The sequence shown here is derived from an EMBL/GenBank/DDBJ whole genome shotgun (WGS) entry which is preliminary data.</text>
</comment>
<organism evidence="3 4">
    <name type="scientific">Euphydryas editha</name>
    <name type="common">Edith's checkerspot</name>
    <dbReference type="NCBI Taxonomy" id="104508"/>
    <lineage>
        <taxon>Eukaryota</taxon>
        <taxon>Metazoa</taxon>
        <taxon>Ecdysozoa</taxon>
        <taxon>Arthropoda</taxon>
        <taxon>Hexapoda</taxon>
        <taxon>Insecta</taxon>
        <taxon>Pterygota</taxon>
        <taxon>Neoptera</taxon>
        <taxon>Endopterygota</taxon>
        <taxon>Lepidoptera</taxon>
        <taxon>Glossata</taxon>
        <taxon>Ditrysia</taxon>
        <taxon>Papilionoidea</taxon>
        <taxon>Nymphalidae</taxon>
        <taxon>Nymphalinae</taxon>
        <taxon>Euphydryas</taxon>
    </lineage>
</organism>
<dbReference type="PROSITE" id="PS50879">
    <property type="entry name" value="RNASE_H_1"/>
    <property type="match status" value="1"/>
</dbReference>
<dbReference type="CDD" id="cd01650">
    <property type="entry name" value="RT_nLTR_like"/>
    <property type="match status" value="1"/>
</dbReference>
<dbReference type="Pfam" id="PF00078">
    <property type="entry name" value="RVT_1"/>
    <property type="match status" value="1"/>
</dbReference>
<dbReference type="SUPFAM" id="SSF53098">
    <property type="entry name" value="Ribonuclease H-like"/>
    <property type="match status" value="1"/>
</dbReference>
<gene>
    <name evidence="3" type="ORF">EEDITHA_LOCUS1801</name>
</gene>
<evidence type="ECO:0000259" key="1">
    <source>
        <dbReference type="PROSITE" id="PS50878"/>
    </source>
</evidence>
<dbReference type="EMBL" id="CAKOGL010000004">
    <property type="protein sequence ID" value="CAH2085316.1"/>
    <property type="molecule type" value="Genomic_DNA"/>
</dbReference>
<proteinExistence type="predicted"/>
<dbReference type="AlphaFoldDB" id="A0AAU9TEQ2"/>
<dbReference type="GO" id="GO:0003676">
    <property type="term" value="F:nucleic acid binding"/>
    <property type="evidence" value="ECO:0007669"/>
    <property type="project" value="InterPro"/>
</dbReference>
<dbReference type="PANTHER" id="PTHR33481">
    <property type="entry name" value="REVERSE TRANSCRIPTASE"/>
    <property type="match status" value="1"/>
</dbReference>
<feature type="domain" description="Reverse transcriptase" evidence="1">
    <location>
        <begin position="86"/>
        <end position="355"/>
    </location>
</feature>
<dbReference type="InterPro" id="IPR002156">
    <property type="entry name" value="RNaseH_domain"/>
</dbReference>
<dbReference type="GO" id="GO:0004523">
    <property type="term" value="F:RNA-DNA hybrid ribonuclease activity"/>
    <property type="evidence" value="ECO:0007669"/>
    <property type="project" value="InterPro"/>
</dbReference>
<evidence type="ECO:0000313" key="4">
    <source>
        <dbReference type="Proteomes" id="UP001153954"/>
    </source>
</evidence>
<evidence type="ECO:0000259" key="2">
    <source>
        <dbReference type="PROSITE" id="PS50879"/>
    </source>
</evidence>
<dbReference type="SUPFAM" id="SSF56672">
    <property type="entry name" value="DNA/RNA polymerases"/>
    <property type="match status" value="1"/>
</dbReference>
<dbReference type="CDD" id="cd09276">
    <property type="entry name" value="Rnase_HI_RT_non_LTR"/>
    <property type="match status" value="1"/>
</dbReference>
<dbReference type="InterPro" id="IPR012337">
    <property type="entry name" value="RNaseH-like_sf"/>
</dbReference>
<evidence type="ECO:0000313" key="3">
    <source>
        <dbReference type="EMBL" id="CAH2085316.1"/>
    </source>
</evidence>
<sequence>MAETFYPKDSEEHDSEEHRRVRVLAGLSEVETSSDQRDPPFTHLELKLASRSLDPKKAPGADGFTADICLHAIDLDPDLFLCLFNRCLAIHHFPKAWKEATVIFLRKPGKATYTTPKSYRPIGLLPVLGKVLEKMLVTRLQYHLAPKFSTRQFGFMPQRSTEDALYTLVKYVRHNLERRRIVVLISLDIEGAFDNAWWPKIRVRLAEEKCPINIRRLLGNYLSDRRVTARYCGEEHTRDTGKGCVQGSIGGPILWNLLLDPLLQDLEAKGDYAQAFADDVVLVFEGETTLEIERRANAALERVRAWGVSNRLRFAPHKTNAMVVTRKLKYDIPRLHMDGVDIALSNEIKLLGIVIDRKLTFNAHVASVCKKAVAFYHQLARAAKLSWGLHPEVIRIIYRAVVEPVILYAASVWAPAVDKLGIRKKLNGVQRGFALKLCRAYRTVSLNSALLLAGLLPLDLRVREAAALYEAKRGVSLREMGGREVERVSSALRSPHPACRVDLDFKCVVDQEQLMANNGHDFNIFTDGSKIEGKVGAALSVWRGAAETKTLKLVLPSYCTVYQAELLAICRAARMAAENLVGSVGIYSDSLSALQTLQNPKALHPLAVEARGFLRDALLQNKRVSLFWIKAHAGLEGNERADYLAKEAALKSKRSFDYDSFPVSFVKRSIRMRSLDEWNDRYRGGETAGVTRKFFPDAVAAYRIIGKIEVDRFVTQVLTGHGGFSEYLHRFKLKESPSCVCDPGQIESVFHLLLDCPVHEYERIKLRSMLSNNLEPNTLEFVMRNDQDRDLFLKYCIQIVKKANYRNK</sequence>
<dbReference type="Gene3D" id="3.30.420.10">
    <property type="entry name" value="Ribonuclease H-like superfamily/Ribonuclease H"/>
    <property type="match status" value="1"/>
</dbReference>
<keyword evidence="4" id="KW-1185">Reference proteome</keyword>
<dbReference type="PROSITE" id="PS50878">
    <property type="entry name" value="RT_POL"/>
    <property type="match status" value="1"/>
</dbReference>
<dbReference type="Pfam" id="PF00075">
    <property type="entry name" value="RNase_H"/>
    <property type="match status" value="1"/>
</dbReference>
<dbReference type="PANTHER" id="PTHR33481:SF1">
    <property type="entry name" value="ENDONUCLEASE_EXONUCLEASE_PHOSPHATASE DOMAIN-CONTAINING PROTEIN-RELATED"/>
    <property type="match status" value="1"/>
</dbReference>
<dbReference type="InterPro" id="IPR000477">
    <property type="entry name" value="RT_dom"/>
</dbReference>
<feature type="domain" description="RNase H type-1" evidence="2">
    <location>
        <begin position="518"/>
        <end position="650"/>
    </location>
</feature>
<dbReference type="GO" id="GO:0042575">
    <property type="term" value="C:DNA polymerase complex"/>
    <property type="evidence" value="ECO:0007669"/>
    <property type="project" value="UniProtKB-ARBA"/>
</dbReference>
<dbReference type="GO" id="GO:0071897">
    <property type="term" value="P:DNA biosynthetic process"/>
    <property type="evidence" value="ECO:0007669"/>
    <property type="project" value="UniProtKB-ARBA"/>
</dbReference>
<dbReference type="Proteomes" id="UP001153954">
    <property type="component" value="Unassembled WGS sequence"/>
</dbReference>